<evidence type="ECO:0000313" key="3">
    <source>
        <dbReference type="Proteomes" id="UP001211907"/>
    </source>
</evidence>
<evidence type="ECO:0000313" key="2">
    <source>
        <dbReference type="EMBL" id="KAJ3120678.1"/>
    </source>
</evidence>
<dbReference type="AlphaFoldDB" id="A0AAD5T1Z3"/>
<name>A0AAD5T1Z3_9FUNG</name>
<feature type="region of interest" description="Disordered" evidence="1">
    <location>
        <begin position="52"/>
        <end position="91"/>
    </location>
</feature>
<organism evidence="2 3">
    <name type="scientific">Physocladia obscura</name>
    <dbReference type="NCBI Taxonomy" id="109957"/>
    <lineage>
        <taxon>Eukaryota</taxon>
        <taxon>Fungi</taxon>
        <taxon>Fungi incertae sedis</taxon>
        <taxon>Chytridiomycota</taxon>
        <taxon>Chytridiomycota incertae sedis</taxon>
        <taxon>Chytridiomycetes</taxon>
        <taxon>Chytridiales</taxon>
        <taxon>Chytriomycetaceae</taxon>
        <taxon>Physocladia</taxon>
    </lineage>
</organism>
<sequence>MAAGAAAACYSNLIHKKLGIRTTTRRFANPYPKKPINIIAFERTRPAAIQTTAASHTRRRVKKSIPENARNANKLSAYSDDMNIDDGDTQKRTDDVKASFLSLAIDLVNLTQQH</sequence>
<proteinExistence type="predicted"/>
<evidence type="ECO:0000256" key="1">
    <source>
        <dbReference type="SAM" id="MobiDB-lite"/>
    </source>
</evidence>
<comment type="caution">
    <text evidence="2">The sequence shown here is derived from an EMBL/GenBank/DDBJ whole genome shotgun (WGS) entry which is preliminary data.</text>
</comment>
<reference evidence="2" key="1">
    <citation type="submission" date="2020-05" db="EMBL/GenBank/DDBJ databases">
        <title>Phylogenomic resolution of chytrid fungi.</title>
        <authorList>
            <person name="Stajich J.E."/>
            <person name="Amses K."/>
            <person name="Simmons R."/>
            <person name="Seto K."/>
            <person name="Myers J."/>
            <person name="Bonds A."/>
            <person name="Quandt C.A."/>
            <person name="Barry K."/>
            <person name="Liu P."/>
            <person name="Grigoriev I."/>
            <person name="Longcore J.E."/>
            <person name="James T.Y."/>
        </authorList>
    </citation>
    <scope>NUCLEOTIDE SEQUENCE</scope>
    <source>
        <strain evidence="2">JEL0513</strain>
    </source>
</reference>
<dbReference type="Proteomes" id="UP001211907">
    <property type="component" value="Unassembled WGS sequence"/>
</dbReference>
<gene>
    <name evidence="2" type="ORF">HK100_012693</name>
</gene>
<dbReference type="EMBL" id="JADGJH010000944">
    <property type="protein sequence ID" value="KAJ3120678.1"/>
    <property type="molecule type" value="Genomic_DNA"/>
</dbReference>
<keyword evidence="3" id="KW-1185">Reference proteome</keyword>
<accession>A0AAD5T1Z3</accession>
<protein>
    <submittedName>
        <fullName evidence="2">Uncharacterized protein</fullName>
    </submittedName>
</protein>